<gene>
    <name evidence="9" type="ORF">LCGC14_1616330</name>
</gene>
<dbReference type="PRINTS" id="PR00344">
    <property type="entry name" value="BCTRLSENSOR"/>
</dbReference>
<feature type="transmembrane region" description="Helical" evidence="7">
    <location>
        <begin position="43"/>
        <end position="65"/>
    </location>
</feature>
<proteinExistence type="predicted"/>
<evidence type="ECO:0000259" key="8">
    <source>
        <dbReference type="PROSITE" id="PS50109"/>
    </source>
</evidence>
<dbReference type="Pfam" id="PF02518">
    <property type="entry name" value="HATPase_c"/>
    <property type="match status" value="1"/>
</dbReference>
<keyword evidence="7" id="KW-1133">Transmembrane helix</keyword>
<dbReference type="InterPro" id="IPR004358">
    <property type="entry name" value="Sig_transdc_His_kin-like_C"/>
</dbReference>
<dbReference type="InterPro" id="IPR050736">
    <property type="entry name" value="Sensor_HK_Regulatory"/>
</dbReference>
<evidence type="ECO:0000256" key="1">
    <source>
        <dbReference type="ARBA" id="ARBA00000085"/>
    </source>
</evidence>
<dbReference type="EC" id="2.7.13.3" evidence="2"/>
<keyword evidence="7" id="KW-0812">Transmembrane</keyword>
<dbReference type="InterPro" id="IPR003594">
    <property type="entry name" value="HATPase_dom"/>
</dbReference>
<dbReference type="InterPro" id="IPR003661">
    <property type="entry name" value="HisK_dim/P_dom"/>
</dbReference>
<evidence type="ECO:0000256" key="6">
    <source>
        <dbReference type="ARBA" id="ARBA00023012"/>
    </source>
</evidence>
<dbReference type="CDD" id="cd00082">
    <property type="entry name" value="HisKA"/>
    <property type="match status" value="1"/>
</dbReference>
<organism evidence="9">
    <name type="scientific">marine sediment metagenome</name>
    <dbReference type="NCBI Taxonomy" id="412755"/>
    <lineage>
        <taxon>unclassified sequences</taxon>
        <taxon>metagenomes</taxon>
        <taxon>ecological metagenomes</taxon>
    </lineage>
</organism>
<comment type="catalytic activity">
    <reaction evidence="1">
        <text>ATP + protein L-histidine = ADP + protein N-phospho-L-histidine.</text>
        <dbReference type="EC" id="2.7.13.3"/>
    </reaction>
</comment>
<dbReference type="PANTHER" id="PTHR43711">
    <property type="entry name" value="TWO-COMPONENT HISTIDINE KINASE"/>
    <property type="match status" value="1"/>
</dbReference>
<dbReference type="GO" id="GO:0000155">
    <property type="term" value="F:phosphorelay sensor kinase activity"/>
    <property type="evidence" value="ECO:0007669"/>
    <property type="project" value="InterPro"/>
</dbReference>
<evidence type="ECO:0000256" key="2">
    <source>
        <dbReference type="ARBA" id="ARBA00012438"/>
    </source>
</evidence>
<dbReference type="CDD" id="cd00075">
    <property type="entry name" value="HATPase"/>
    <property type="match status" value="1"/>
</dbReference>
<evidence type="ECO:0000256" key="3">
    <source>
        <dbReference type="ARBA" id="ARBA00022553"/>
    </source>
</evidence>
<evidence type="ECO:0000313" key="9">
    <source>
        <dbReference type="EMBL" id="KKM23321.1"/>
    </source>
</evidence>
<dbReference type="SUPFAM" id="SSF47384">
    <property type="entry name" value="Homodimeric domain of signal transducing histidine kinase"/>
    <property type="match status" value="1"/>
</dbReference>
<dbReference type="FunFam" id="3.30.565.10:FF:000006">
    <property type="entry name" value="Sensor histidine kinase WalK"/>
    <property type="match status" value="1"/>
</dbReference>
<keyword evidence="5" id="KW-0418">Kinase</keyword>
<feature type="domain" description="Histidine kinase" evidence="8">
    <location>
        <begin position="94"/>
        <end position="314"/>
    </location>
</feature>
<name>A0A0F9I6T2_9ZZZZ</name>
<evidence type="ECO:0000256" key="4">
    <source>
        <dbReference type="ARBA" id="ARBA00022679"/>
    </source>
</evidence>
<comment type="caution">
    <text evidence="9">The sequence shown here is derived from an EMBL/GenBank/DDBJ whole genome shotgun (WGS) entry which is preliminary data.</text>
</comment>
<evidence type="ECO:0000256" key="7">
    <source>
        <dbReference type="SAM" id="Phobius"/>
    </source>
</evidence>
<dbReference type="Gene3D" id="3.30.565.10">
    <property type="entry name" value="Histidine kinase-like ATPase, C-terminal domain"/>
    <property type="match status" value="1"/>
</dbReference>
<keyword evidence="3" id="KW-0597">Phosphoprotein</keyword>
<dbReference type="AlphaFoldDB" id="A0A0F9I6T2"/>
<dbReference type="PANTHER" id="PTHR43711:SF31">
    <property type="entry name" value="HISTIDINE KINASE"/>
    <property type="match status" value="1"/>
</dbReference>
<dbReference type="Gene3D" id="1.10.287.130">
    <property type="match status" value="1"/>
</dbReference>
<keyword evidence="4" id="KW-0808">Transferase</keyword>
<accession>A0A0F9I6T2</accession>
<dbReference type="SUPFAM" id="SSF55874">
    <property type="entry name" value="ATPase domain of HSP90 chaperone/DNA topoisomerase II/histidine kinase"/>
    <property type="match status" value="1"/>
</dbReference>
<dbReference type="SMART" id="SM00387">
    <property type="entry name" value="HATPase_c"/>
    <property type="match status" value="1"/>
</dbReference>
<keyword evidence="7" id="KW-0472">Membrane</keyword>
<reference evidence="9" key="1">
    <citation type="journal article" date="2015" name="Nature">
        <title>Complex archaea that bridge the gap between prokaryotes and eukaryotes.</title>
        <authorList>
            <person name="Spang A."/>
            <person name="Saw J.H."/>
            <person name="Jorgensen S.L."/>
            <person name="Zaremba-Niedzwiedzka K."/>
            <person name="Martijn J."/>
            <person name="Lind A.E."/>
            <person name="van Eijk R."/>
            <person name="Schleper C."/>
            <person name="Guy L."/>
            <person name="Ettema T.J."/>
        </authorList>
    </citation>
    <scope>NUCLEOTIDE SEQUENCE</scope>
</reference>
<protein>
    <recommendedName>
        <fullName evidence="2">histidine kinase</fullName>
        <ecNumber evidence="2">2.7.13.3</ecNumber>
    </recommendedName>
</protein>
<sequence length="314" mass="36544">MEKFKVIKKYKFVIIGNIFGLTLVSLEFWLFNSHTFLHEYHEVIIRIMTLIITFSLSAIFQYYYLRQRKYEQILGKQNEELKEINELKSEFLRRASHELKTPLIAIKGFSNLLSKFHHEDLNEDILSMLYEIENGCSRFEGIIRKIIESSKLESSKLKLQTSEEDLSFLIKFCLNELNSFSKMRNHTIDIDIEDKIMVYFDKEQIYEVVSNLLSNAIKYTPPNGVIKIKAEITDQVVIVKIQDSGIGFTEKEKKRVFQQFGKIERYGQGYDLKTDGSGLGLYISKKIIESHGGEIWLESKGRAKGSTFCFALPV</sequence>
<feature type="transmembrane region" description="Helical" evidence="7">
    <location>
        <begin position="12"/>
        <end position="31"/>
    </location>
</feature>
<dbReference type="InterPro" id="IPR036890">
    <property type="entry name" value="HATPase_C_sf"/>
</dbReference>
<keyword evidence="6" id="KW-0902">Two-component regulatory system</keyword>
<evidence type="ECO:0000256" key="5">
    <source>
        <dbReference type="ARBA" id="ARBA00022777"/>
    </source>
</evidence>
<dbReference type="PROSITE" id="PS50109">
    <property type="entry name" value="HIS_KIN"/>
    <property type="match status" value="1"/>
</dbReference>
<dbReference type="EMBL" id="LAZR01013147">
    <property type="protein sequence ID" value="KKM23321.1"/>
    <property type="molecule type" value="Genomic_DNA"/>
</dbReference>
<dbReference type="Pfam" id="PF00512">
    <property type="entry name" value="HisKA"/>
    <property type="match status" value="1"/>
</dbReference>
<dbReference type="SMART" id="SM00388">
    <property type="entry name" value="HisKA"/>
    <property type="match status" value="1"/>
</dbReference>
<dbReference type="InterPro" id="IPR036097">
    <property type="entry name" value="HisK_dim/P_sf"/>
</dbReference>
<dbReference type="InterPro" id="IPR005467">
    <property type="entry name" value="His_kinase_dom"/>
</dbReference>